<dbReference type="Gene3D" id="3.40.50.1820">
    <property type="entry name" value="alpha/beta hydrolase"/>
    <property type="match status" value="1"/>
</dbReference>
<dbReference type="SUPFAM" id="SSF53474">
    <property type="entry name" value="alpha/beta-Hydrolases"/>
    <property type="match status" value="1"/>
</dbReference>
<dbReference type="AlphaFoldDB" id="A0A1H2S701"/>
<dbReference type="InterPro" id="IPR000073">
    <property type="entry name" value="AB_hydrolase_1"/>
</dbReference>
<dbReference type="PANTHER" id="PTHR37017">
    <property type="entry name" value="AB HYDROLASE-1 DOMAIN-CONTAINING PROTEIN-RELATED"/>
    <property type="match status" value="1"/>
</dbReference>
<proteinExistence type="predicted"/>
<evidence type="ECO:0000313" key="2">
    <source>
        <dbReference type="EMBL" id="SDW27411.1"/>
    </source>
</evidence>
<dbReference type="PANTHER" id="PTHR37017:SF11">
    <property type="entry name" value="ESTERASE_LIPASE_THIOESTERASE DOMAIN-CONTAINING PROTEIN"/>
    <property type="match status" value="1"/>
</dbReference>
<dbReference type="InterPro" id="IPR052897">
    <property type="entry name" value="Sec-Metab_Biosynth_Hydrolase"/>
</dbReference>
<name>A0A1H2S701_9PSEU</name>
<gene>
    <name evidence="2" type="ORF">SAMN05421504_101129</name>
</gene>
<dbReference type="Proteomes" id="UP000199515">
    <property type="component" value="Unassembled WGS sequence"/>
</dbReference>
<sequence>MVQQEMTLRGHRTIAVDLPGRGAGFSQAYHDQDLETFASEPSSLAGVTAEETIGHVIDVVRRVREHGPVILAGHSFGGLVITAVANAVPELLAHVVYIAAQCPVNSAAAEYPAGPSWASSDFLPAALAITVGNPVDLGFIRLNWRGADAATLERLRKAVCAELTPQQYLAFIGYSQPDEIFWQTDPAWDHRADKATWGQVPHTFVRTTQDRAMPPEAQDLYIAEADALTPTNPFRVHSIPSSHTGFFRQPAALVDILGGLG</sequence>
<organism evidence="2 3">
    <name type="scientific">Amycolatopsis xylanica</name>
    <dbReference type="NCBI Taxonomy" id="589385"/>
    <lineage>
        <taxon>Bacteria</taxon>
        <taxon>Bacillati</taxon>
        <taxon>Actinomycetota</taxon>
        <taxon>Actinomycetes</taxon>
        <taxon>Pseudonocardiales</taxon>
        <taxon>Pseudonocardiaceae</taxon>
        <taxon>Amycolatopsis</taxon>
    </lineage>
</organism>
<evidence type="ECO:0000259" key="1">
    <source>
        <dbReference type="Pfam" id="PF12697"/>
    </source>
</evidence>
<evidence type="ECO:0000313" key="3">
    <source>
        <dbReference type="Proteomes" id="UP000199515"/>
    </source>
</evidence>
<reference evidence="2 3" key="1">
    <citation type="submission" date="2016-10" db="EMBL/GenBank/DDBJ databases">
        <authorList>
            <person name="de Groot N.N."/>
        </authorList>
    </citation>
    <scope>NUCLEOTIDE SEQUENCE [LARGE SCALE GENOMIC DNA]</scope>
    <source>
        <strain evidence="2 3">CPCC 202699</strain>
    </source>
</reference>
<feature type="domain" description="AB hydrolase-1" evidence="1">
    <location>
        <begin position="9"/>
        <end position="255"/>
    </location>
</feature>
<dbReference type="InterPro" id="IPR029058">
    <property type="entry name" value="AB_hydrolase_fold"/>
</dbReference>
<dbReference type="EMBL" id="FNON01000001">
    <property type="protein sequence ID" value="SDW27411.1"/>
    <property type="molecule type" value="Genomic_DNA"/>
</dbReference>
<dbReference type="Pfam" id="PF12697">
    <property type="entry name" value="Abhydrolase_6"/>
    <property type="match status" value="1"/>
</dbReference>
<accession>A0A1H2S701</accession>
<dbReference type="STRING" id="589385.SAMN05421504_101129"/>
<dbReference type="GO" id="GO:0003824">
    <property type="term" value="F:catalytic activity"/>
    <property type="evidence" value="ECO:0007669"/>
    <property type="project" value="UniProtKB-ARBA"/>
</dbReference>
<keyword evidence="3" id="KW-1185">Reference proteome</keyword>
<protein>
    <submittedName>
        <fullName evidence="2">Pimeloyl-ACP methyl ester carboxylesterase</fullName>
    </submittedName>
</protein>